<evidence type="ECO:0000256" key="4">
    <source>
        <dbReference type="ARBA" id="ARBA00023128"/>
    </source>
</evidence>
<proteinExistence type="predicted"/>
<geneLocation type="mitochondrion" evidence="9"/>
<feature type="transmembrane region" description="Helical" evidence="7">
    <location>
        <begin position="12"/>
        <end position="36"/>
    </location>
</feature>
<keyword evidence="4 9" id="KW-0496">Mitochondrion</keyword>
<feature type="domain" description="ATP synthase YMF19-like N-terminal" evidence="8">
    <location>
        <begin position="2"/>
        <end position="68"/>
    </location>
</feature>
<keyword evidence="3 7" id="KW-1133">Transmembrane helix</keyword>
<gene>
    <name evidence="9" type="primary">atp8</name>
</gene>
<evidence type="ECO:0000313" key="9">
    <source>
        <dbReference type="EMBL" id="AML60764.1"/>
    </source>
</evidence>
<dbReference type="GO" id="GO:0006754">
    <property type="term" value="P:ATP biosynthetic process"/>
    <property type="evidence" value="ECO:0007669"/>
    <property type="project" value="UniProtKB-KW"/>
</dbReference>
<evidence type="ECO:0000256" key="7">
    <source>
        <dbReference type="SAM" id="Phobius"/>
    </source>
</evidence>
<evidence type="ECO:0000256" key="5">
    <source>
        <dbReference type="ARBA" id="ARBA00023136"/>
    </source>
</evidence>
<evidence type="ECO:0000256" key="1">
    <source>
        <dbReference type="ARBA" id="ARBA00004325"/>
    </source>
</evidence>
<evidence type="ECO:0000256" key="2">
    <source>
        <dbReference type="ARBA" id="ARBA00022692"/>
    </source>
</evidence>
<comment type="subcellular location">
    <subcellularLocation>
        <location evidence="1">Mitochondrion membrane</location>
    </subcellularLocation>
</comment>
<sequence>MPQFDKITFFNQIFWFLLTFLGFYFIVLKTLLPVLAASLKTRKKIINYITLAGSSLGESSSKKIYFKNLEKFLKSHKNLFSSLAQKKSSLSTSSKTKIFTQTII</sequence>
<name>A0A140F2Y0_9STRA</name>
<dbReference type="InterPro" id="IPR003319">
    <property type="entry name" value="YMF19-like_N"/>
</dbReference>
<protein>
    <submittedName>
        <fullName evidence="9">ATP synthase F0 subunit 8</fullName>
        <ecNumber evidence="9">3.6.3.14</ecNumber>
    </submittedName>
</protein>
<evidence type="ECO:0000259" key="8">
    <source>
        <dbReference type="Pfam" id="PF02326"/>
    </source>
</evidence>
<keyword evidence="6" id="KW-0066">ATP synthesis</keyword>
<evidence type="ECO:0000256" key="3">
    <source>
        <dbReference type="ARBA" id="ARBA00022989"/>
    </source>
</evidence>
<keyword evidence="9" id="KW-0378">Hydrolase</keyword>
<dbReference type="EMBL" id="KU501222">
    <property type="protein sequence ID" value="AML60764.1"/>
    <property type="molecule type" value="Genomic_DNA"/>
</dbReference>
<evidence type="ECO:0000256" key="6">
    <source>
        <dbReference type="ARBA" id="ARBA00023310"/>
    </source>
</evidence>
<reference evidence="9" key="1">
    <citation type="journal article" date="2016" name="Genome Biol. Evol.">
        <title>A Comparative Analysis of Mitochondrial Genomes in Eustigmatophyte Algae.</title>
        <authorList>
            <person name="Sevcikova T."/>
            <person name="Klimes V."/>
            <person name="Zbrankova V."/>
            <person name="Strnad H."/>
            <person name="Hroudova M."/>
            <person name="Vlcek C."/>
            <person name="Elias M."/>
        </authorList>
    </citation>
    <scope>NUCLEOTIDE SEQUENCE</scope>
    <source>
        <strain evidence="9">MarTras 21</strain>
    </source>
</reference>
<dbReference type="GO" id="GO:0016787">
    <property type="term" value="F:hydrolase activity"/>
    <property type="evidence" value="ECO:0007669"/>
    <property type="project" value="UniProtKB-KW"/>
</dbReference>
<accession>A0A140F2Y0</accession>
<dbReference type="Pfam" id="PF02326">
    <property type="entry name" value="YMF19"/>
    <property type="match status" value="1"/>
</dbReference>
<dbReference type="GO" id="GO:0031966">
    <property type="term" value="C:mitochondrial membrane"/>
    <property type="evidence" value="ECO:0007669"/>
    <property type="project" value="UniProtKB-SubCell"/>
</dbReference>
<dbReference type="AlphaFoldDB" id="A0A140F2Y0"/>
<dbReference type="EC" id="3.6.3.14" evidence="9"/>
<keyword evidence="2 7" id="KW-0812">Transmembrane</keyword>
<organism evidence="9">
    <name type="scientific">Monodopsis sp. MarTras21</name>
    <dbReference type="NCBI Taxonomy" id="1745953"/>
    <lineage>
        <taxon>Eukaryota</taxon>
        <taxon>Sar</taxon>
        <taxon>Stramenopiles</taxon>
        <taxon>Ochrophyta</taxon>
        <taxon>Eustigmatophyceae</taxon>
        <taxon>Eustigmatales</taxon>
        <taxon>Monodopsidaceae</taxon>
        <taxon>Monodopsis</taxon>
    </lineage>
</organism>
<keyword evidence="5 7" id="KW-0472">Membrane</keyword>